<proteinExistence type="predicted"/>
<evidence type="ECO:0000256" key="1">
    <source>
        <dbReference type="SAM" id="MobiDB-lite"/>
    </source>
</evidence>
<dbReference type="Proteomes" id="UP000095705">
    <property type="component" value="Plasmid pACMP2"/>
</dbReference>
<accession>A0A1E5NXG9</accession>
<dbReference type="RefSeq" id="WP_069918093.1">
    <property type="nucleotide sequence ID" value="NZ_CM007204.1"/>
</dbReference>
<comment type="caution">
    <text evidence="2">The sequence shown here is derived from an EMBL/GenBank/DDBJ whole genome shotgun (WGS) entry which is preliminary data.</text>
</comment>
<evidence type="ECO:0000313" key="2">
    <source>
        <dbReference type="EMBL" id="OEJ20944.1"/>
    </source>
</evidence>
<dbReference type="AlphaFoldDB" id="A0A1E5NXG9"/>
<sequence>MEFPRWYTEGGGVAVRPDRANDPADNPLSGIIRVQLHETCPGGCGTRWVTETHVETCKSLGN</sequence>
<dbReference type="EMBL" id="MEHK01000006">
    <property type="protein sequence ID" value="OEJ20944.1"/>
    <property type="molecule type" value="Genomic_DNA"/>
</dbReference>
<keyword evidence="3" id="KW-1185">Reference proteome</keyword>
<protein>
    <submittedName>
        <fullName evidence="2">Uncharacterized protein</fullName>
    </submittedName>
</protein>
<geneLocation type="plasmid" evidence="3">
    <name>pacmp2</name>
</geneLocation>
<keyword evidence="2" id="KW-0614">Plasmid</keyword>
<feature type="region of interest" description="Disordered" evidence="1">
    <location>
        <begin position="1"/>
        <end position="27"/>
    </location>
</feature>
<gene>
    <name evidence="2" type="ORF">BGK67_35510</name>
</gene>
<evidence type="ECO:0000313" key="3">
    <source>
        <dbReference type="Proteomes" id="UP000095705"/>
    </source>
</evidence>
<organism evidence="2 3">
    <name type="scientific">Streptomyces subrutilus</name>
    <dbReference type="NCBI Taxonomy" id="36818"/>
    <lineage>
        <taxon>Bacteria</taxon>
        <taxon>Bacillati</taxon>
        <taxon>Actinomycetota</taxon>
        <taxon>Actinomycetes</taxon>
        <taxon>Kitasatosporales</taxon>
        <taxon>Streptomycetaceae</taxon>
        <taxon>Streptomyces</taxon>
    </lineage>
</organism>
<reference evidence="2 3" key="1">
    <citation type="submission" date="2016-08" db="EMBL/GenBank/DDBJ databases">
        <title>The complete genome of Streptomyces subrutilus 10-1-1.</title>
        <authorList>
            <person name="Chen X."/>
        </authorList>
    </citation>
    <scope>NUCLEOTIDE SEQUENCE [LARGE SCALE GENOMIC DNA]</scope>
    <source>
        <strain evidence="2 3">10-1-1</strain>
        <plasmid evidence="3">pacmp2</plasmid>
    </source>
</reference>
<name>A0A1E5NXG9_9ACTN</name>